<gene>
    <name evidence="1" type="ORF">Taro_012690</name>
</gene>
<dbReference type="AlphaFoldDB" id="A0A843UDP7"/>
<evidence type="ECO:0000313" key="2">
    <source>
        <dbReference type="Proteomes" id="UP000652761"/>
    </source>
</evidence>
<comment type="caution">
    <text evidence="1">The sequence shown here is derived from an EMBL/GenBank/DDBJ whole genome shotgun (WGS) entry which is preliminary data.</text>
</comment>
<dbReference type="Proteomes" id="UP000652761">
    <property type="component" value="Unassembled WGS sequence"/>
</dbReference>
<keyword evidence="2" id="KW-1185">Reference proteome</keyword>
<reference evidence="1" key="1">
    <citation type="submission" date="2017-07" db="EMBL/GenBank/DDBJ databases">
        <title>Taro Niue Genome Assembly and Annotation.</title>
        <authorList>
            <person name="Atibalentja N."/>
            <person name="Keating K."/>
            <person name="Fields C.J."/>
        </authorList>
    </citation>
    <scope>NUCLEOTIDE SEQUENCE</scope>
    <source>
        <strain evidence="1">Niue_2</strain>
        <tissue evidence="1">Leaf</tissue>
    </source>
</reference>
<sequence length="111" mass="12512">MPQQLPSLCSGDHRCRSRWRRLIPYFAAALQLAKIEMLRTSLEPGIAKANLTTCEVEPAPANDMDLQHDVVRVPYGFLLVVGDEASLIFISPESTSWYCGQKMYQMSHAKD</sequence>
<evidence type="ECO:0000313" key="1">
    <source>
        <dbReference type="EMBL" id="MQL80236.1"/>
    </source>
</evidence>
<protein>
    <submittedName>
        <fullName evidence="1">Uncharacterized protein</fullName>
    </submittedName>
</protein>
<dbReference type="EMBL" id="NMUH01000496">
    <property type="protein sequence ID" value="MQL80236.1"/>
    <property type="molecule type" value="Genomic_DNA"/>
</dbReference>
<organism evidence="1 2">
    <name type="scientific">Colocasia esculenta</name>
    <name type="common">Wild taro</name>
    <name type="synonym">Arum esculentum</name>
    <dbReference type="NCBI Taxonomy" id="4460"/>
    <lineage>
        <taxon>Eukaryota</taxon>
        <taxon>Viridiplantae</taxon>
        <taxon>Streptophyta</taxon>
        <taxon>Embryophyta</taxon>
        <taxon>Tracheophyta</taxon>
        <taxon>Spermatophyta</taxon>
        <taxon>Magnoliopsida</taxon>
        <taxon>Liliopsida</taxon>
        <taxon>Araceae</taxon>
        <taxon>Aroideae</taxon>
        <taxon>Colocasieae</taxon>
        <taxon>Colocasia</taxon>
    </lineage>
</organism>
<proteinExistence type="predicted"/>
<name>A0A843UDP7_COLES</name>
<accession>A0A843UDP7</accession>